<feature type="compositionally biased region" description="Basic and acidic residues" evidence="1">
    <location>
        <begin position="48"/>
        <end position="59"/>
    </location>
</feature>
<accession>A0ABP8U5D0</accession>
<reference evidence="3" key="1">
    <citation type="journal article" date="2019" name="Int. J. Syst. Evol. Microbiol.">
        <title>The Global Catalogue of Microorganisms (GCM) 10K type strain sequencing project: providing services to taxonomists for standard genome sequencing and annotation.</title>
        <authorList>
            <consortium name="The Broad Institute Genomics Platform"/>
            <consortium name="The Broad Institute Genome Sequencing Center for Infectious Disease"/>
            <person name="Wu L."/>
            <person name="Ma J."/>
        </authorList>
    </citation>
    <scope>NUCLEOTIDE SEQUENCE [LARGE SCALE GENOMIC DNA]</scope>
    <source>
        <strain evidence="3">JCM 17939</strain>
    </source>
</reference>
<sequence>MTRPAKAGTFAATPVSTTPTVIPAPSLSSRTRDIPSVLTVHGCARAAVEDEPVHDRPDASADGMTGRPTGPGAAPGGRSYAVAAAAPGRPETRNEAVAATTDAMARRRRGTRRMRSA</sequence>
<feature type="compositionally biased region" description="Low complexity" evidence="1">
    <location>
        <begin position="65"/>
        <end position="78"/>
    </location>
</feature>
<organism evidence="2 3">
    <name type="scientific">Actinoallomurus vinaceus</name>
    <dbReference type="NCBI Taxonomy" id="1080074"/>
    <lineage>
        <taxon>Bacteria</taxon>
        <taxon>Bacillati</taxon>
        <taxon>Actinomycetota</taxon>
        <taxon>Actinomycetes</taxon>
        <taxon>Streptosporangiales</taxon>
        <taxon>Thermomonosporaceae</taxon>
        <taxon>Actinoallomurus</taxon>
    </lineage>
</organism>
<dbReference type="Proteomes" id="UP001501442">
    <property type="component" value="Unassembled WGS sequence"/>
</dbReference>
<proteinExistence type="predicted"/>
<keyword evidence="3" id="KW-1185">Reference proteome</keyword>
<feature type="compositionally biased region" description="Basic residues" evidence="1">
    <location>
        <begin position="106"/>
        <end position="117"/>
    </location>
</feature>
<feature type="region of interest" description="Disordered" evidence="1">
    <location>
        <begin position="48"/>
        <end position="117"/>
    </location>
</feature>
<name>A0ABP8U5D0_9ACTN</name>
<evidence type="ECO:0000313" key="2">
    <source>
        <dbReference type="EMBL" id="GAA4622963.1"/>
    </source>
</evidence>
<dbReference type="EMBL" id="BAABHK010000002">
    <property type="protein sequence ID" value="GAA4622963.1"/>
    <property type="molecule type" value="Genomic_DNA"/>
</dbReference>
<comment type="caution">
    <text evidence="2">The sequence shown here is derived from an EMBL/GenBank/DDBJ whole genome shotgun (WGS) entry which is preliminary data.</text>
</comment>
<feature type="region of interest" description="Disordered" evidence="1">
    <location>
        <begin position="1"/>
        <end position="29"/>
    </location>
</feature>
<evidence type="ECO:0000256" key="1">
    <source>
        <dbReference type="SAM" id="MobiDB-lite"/>
    </source>
</evidence>
<evidence type="ECO:0000313" key="3">
    <source>
        <dbReference type="Proteomes" id="UP001501442"/>
    </source>
</evidence>
<protein>
    <submittedName>
        <fullName evidence="2">Uncharacterized protein</fullName>
    </submittedName>
</protein>
<gene>
    <name evidence="2" type="ORF">GCM10023196_017230</name>
</gene>